<reference evidence="2 3" key="1">
    <citation type="submission" date="2024-09" db="EMBL/GenBank/DDBJ databases">
        <authorList>
            <person name="Sun Q."/>
            <person name="Mori K."/>
        </authorList>
    </citation>
    <scope>NUCLEOTIDE SEQUENCE [LARGE SCALE GENOMIC DNA]</scope>
    <source>
        <strain evidence="2 3">JCM 9626</strain>
    </source>
</reference>
<evidence type="ECO:0000256" key="1">
    <source>
        <dbReference type="SAM" id="Phobius"/>
    </source>
</evidence>
<evidence type="ECO:0000313" key="2">
    <source>
        <dbReference type="EMBL" id="MFB9313272.1"/>
    </source>
</evidence>
<name>A0ABV5K968_9ACTN</name>
<comment type="caution">
    <text evidence="2">The sequence shown here is derived from an EMBL/GenBank/DDBJ whole genome shotgun (WGS) entry which is preliminary data.</text>
</comment>
<keyword evidence="1" id="KW-1133">Transmembrane helix</keyword>
<feature type="transmembrane region" description="Helical" evidence="1">
    <location>
        <begin position="122"/>
        <end position="145"/>
    </location>
</feature>
<keyword evidence="1" id="KW-0812">Transmembrane</keyword>
<sequence>MQRSETGWAASGTVMTCCSVNWAFSPLAPLPARVKRASARTTPPCTRPQRLVIEGAAATRLSIVPLAVTSCEPGTTLTVRTAGQSASPVSEHDARVTPLSAEAATTEVRDCVRTSARVRLPFLMSMLVIVLSLIWLPVISGAAVAEPTTDSRTTAAARTRAGRRRTLRFMTFLRGRGCSGAARCLQRRTGWGAGA</sequence>
<proteinExistence type="predicted"/>
<evidence type="ECO:0000313" key="3">
    <source>
        <dbReference type="Proteomes" id="UP001589750"/>
    </source>
</evidence>
<protein>
    <submittedName>
        <fullName evidence="2">Uncharacterized protein</fullName>
    </submittedName>
</protein>
<accession>A0ABV5K968</accession>
<keyword evidence="1" id="KW-0472">Membrane</keyword>
<dbReference type="Proteomes" id="UP001589750">
    <property type="component" value="Unassembled WGS sequence"/>
</dbReference>
<gene>
    <name evidence="2" type="ORF">ACFFRI_09475</name>
</gene>
<keyword evidence="3" id="KW-1185">Reference proteome</keyword>
<dbReference type="EMBL" id="JBHMDG010000011">
    <property type="protein sequence ID" value="MFB9313272.1"/>
    <property type="molecule type" value="Genomic_DNA"/>
</dbReference>
<organism evidence="2 3">
    <name type="scientific">Nocardioides plantarum</name>
    <dbReference type="NCBI Taxonomy" id="29299"/>
    <lineage>
        <taxon>Bacteria</taxon>
        <taxon>Bacillati</taxon>
        <taxon>Actinomycetota</taxon>
        <taxon>Actinomycetes</taxon>
        <taxon>Propionibacteriales</taxon>
        <taxon>Nocardioidaceae</taxon>
        <taxon>Nocardioides</taxon>
    </lineage>
</organism>